<dbReference type="OrthoDB" id="9780660at2"/>
<keyword evidence="2" id="KW-0446">Lipid-binding</keyword>
<organism evidence="3 4">
    <name type="scientific">Butyrivibrio hungatei</name>
    <dbReference type="NCBI Taxonomy" id="185008"/>
    <lineage>
        <taxon>Bacteria</taxon>
        <taxon>Bacillati</taxon>
        <taxon>Bacillota</taxon>
        <taxon>Clostridia</taxon>
        <taxon>Lachnospirales</taxon>
        <taxon>Lachnospiraceae</taxon>
        <taxon>Butyrivibrio</taxon>
    </lineage>
</organism>
<dbReference type="PROSITE" id="PS51482">
    <property type="entry name" value="DEGV"/>
    <property type="match status" value="1"/>
</dbReference>
<evidence type="ECO:0000313" key="3">
    <source>
        <dbReference type="EMBL" id="SCX94383.1"/>
    </source>
</evidence>
<reference evidence="4" key="1">
    <citation type="submission" date="2016-10" db="EMBL/GenBank/DDBJ databases">
        <authorList>
            <person name="Varghese N."/>
            <person name="Submissions S."/>
        </authorList>
    </citation>
    <scope>NUCLEOTIDE SEQUENCE [LARGE SCALE GENOMIC DNA]</scope>
    <source>
        <strain evidence="4">XBD2006</strain>
    </source>
</reference>
<dbReference type="AlphaFoldDB" id="A0A1G5BW79"/>
<evidence type="ECO:0000313" key="4">
    <source>
        <dbReference type="Proteomes" id="UP000183047"/>
    </source>
</evidence>
<dbReference type="Proteomes" id="UP000183047">
    <property type="component" value="Unassembled WGS sequence"/>
</dbReference>
<keyword evidence="4" id="KW-1185">Reference proteome</keyword>
<dbReference type="NCBIfam" id="TIGR00762">
    <property type="entry name" value="DegV"/>
    <property type="match status" value="1"/>
</dbReference>
<evidence type="ECO:0000256" key="2">
    <source>
        <dbReference type="ARBA" id="ARBA00023121"/>
    </source>
</evidence>
<protein>
    <submittedName>
        <fullName evidence="3">EDD domain protein, DegV family</fullName>
    </submittedName>
</protein>
<dbReference type="InterPro" id="IPR043168">
    <property type="entry name" value="DegV_C"/>
</dbReference>
<dbReference type="Gene3D" id="3.30.1180.10">
    <property type="match status" value="1"/>
</dbReference>
<proteinExistence type="predicted"/>
<dbReference type="Gene3D" id="3.40.50.10440">
    <property type="entry name" value="Dihydroxyacetone kinase, domain 1"/>
    <property type="match status" value="1"/>
</dbReference>
<dbReference type="PANTHER" id="PTHR33434">
    <property type="entry name" value="DEGV DOMAIN-CONTAINING PROTEIN DR_1986-RELATED"/>
    <property type="match status" value="1"/>
</dbReference>
<dbReference type="InterPro" id="IPR050270">
    <property type="entry name" value="DegV_domain_contain"/>
</dbReference>
<dbReference type="SUPFAM" id="SSF82549">
    <property type="entry name" value="DAK1/DegV-like"/>
    <property type="match status" value="1"/>
</dbReference>
<dbReference type="InterPro" id="IPR003797">
    <property type="entry name" value="DegV"/>
</dbReference>
<evidence type="ECO:0000256" key="1">
    <source>
        <dbReference type="ARBA" id="ARBA00003238"/>
    </source>
</evidence>
<accession>A0A1G5BW79</accession>
<dbReference type="EMBL" id="FMUR01000005">
    <property type="protein sequence ID" value="SCX94383.1"/>
    <property type="molecule type" value="Genomic_DNA"/>
</dbReference>
<comment type="function">
    <text evidence="1">May bind long-chain fatty acids, such as palmitate, and may play a role in lipid transport or fatty acid metabolism.</text>
</comment>
<dbReference type="PANTHER" id="PTHR33434:SF3">
    <property type="entry name" value="DEGV DOMAIN-CONTAINING PROTEIN YITS"/>
    <property type="match status" value="1"/>
</dbReference>
<dbReference type="RefSeq" id="WP_074461586.1">
    <property type="nucleotide sequence ID" value="NZ_FMUR01000005.1"/>
</dbReference>
<sequence>MSEFIISTCSTADLSREHFDKRNIKYVYFHFEIDGKDYPDDLGDSIPFKKFYDMMAQGAMTRTSQVSIGEYVEFFEPFLKEGKDILHLALSSGISGTFNSASVACEQLKEKYPDRKIYIVDTYAASAGLGLVADKLADLRDEGKDIDTLYNWIEENKYNVQSWFFVSDLKYLVRNGRVSKTAGAIGNVLNICPLLNIDREGHLAVKAKVRGKNAVMKAQVKKMFELCENRTDYNDSCFISHSDCYDDARAVADMIEAQIPGLKGKIQIFDIGTTIGSHTGPGTVALFFWGDTRIE</sequence>
<dbReference type="Pfam" id="PF02645">
    <property type="entry name" value="DegV"/>
    <property type="match status" value="1"/>
</dbReference>
<dbReference type="Gene3D" id="2.20.28.50">
    <property type="entry name" value="degv family protein"/>
    <property type="match status" value="1"/>
</dbReference>
<dbReference type="GO" id="GO:0008289">
    <property type="term" value="F:lipid binding"/>
    <property type="evidence" value="ECO:0007669"/>
    <property type="project" value="UniProtKB-KW"/>
</dbReference>
<name>A0A1G5BW79_9FIRM</name>
<gene>
    <name evidence="3" type="ORF">SAMN02910451_00847</name>
</gene>